<accession>I3UYQ3</accession>
<reference evidence="1 2" key="1">
    <citation type="journal article" date="2012" name="J. Bacteriol.">
        <title>Complete Genome Sequence of the Naphthalene-Degrading Pseudomonas putida Strain ND6.</title>
        <authorList>
            <person name="Li S."/>
            <person name="Zhao H."/>
            <person name="Li Y."/>
            <person name="Niu S."/>
            <person name="Cai B."/>
        </authorList>
    </citation>
    <scope>NUCLEOTIDE SEQUENCE [LARGE SCALE GENOMIC DNA]</scope>
    <source>
        <strain evidence="1 2">ND6</strain>
    </source>
</reference>
<protein>
    <submittedName>
        <fullName evidence="1">Uncharacterized protein</fullName>
    </submittedName>
</protein>
<proteinExistence type="predicted"/>
<gene>
    <name evidence="1" type="ORF">YSA_07135</name>
</gene>
<dbReference type="KEGG" id="ppi:YSA_07135"/>
<dbReference type="Proteomes" id="UP000005268">
    <property type="component" value="Chromosome"/>
</dbReference>
<organism evidence="1 2">
    <name type="scientific">Pseudomonas putida ND6</name>
    <dbReference type="NCBI Taxonomy" id="231023"/>
    <lineage>
        <taxon>Bacteria</taxon>
        <taxon>Pseudomonadati</taxon>
        <taxon>Pseudomonadota</taxon>
        <taxon>Gammaproteobacteria</taxon>
        <taxon>Pseudomonadales</taxon>
        <taxon>Pseudomonadaceae</taxon>
        <taxon>Pseudomonas</taxon>
    </lineage>
</organism>
<dbReference type="HOGENOM" id="CLU_3256631_0_0_6"/>
<evidence type="ECO:0000313" key="2">
    <source>
        <dbReference type="Proteomes" id="UP000005268"/>
    </source>
</evidence>
<dbReference type="PATRIC" id="fig|231023.4.peg.3425"/>
<name>I3UYQ3_PSEPU</name>
<dbReference type="AlphaFoldDB" id="I3UYQ3"/>
<sequence length="42" mass="4908">MIGLSASLLLRGIFRWRNTMEEMPAVLAHSWVTPRLQVRRTL</sequence>
<dbReference type="EMBL" id="CP003588">
    <property type="protein sequence ID" value="AFK70624.1"/>
    <property type="molecule type" value="Genomic_DNA"/>
</dbReference>
<evidence type="ECO:0000313" key="1">
    <source>
        <dbReference type="EMBL" id="AFK70624.1"/>
    </source>
</evidence>